<proteinExistence type="predicted"/>
<dbReference type="AlphaFoldDB" id="A0A6J7ZXH4"/>
<evidence type="ECO:0000313" key="1">
    <source>
        <dbReference type="EMBL" id="CAC5357646.1"/>
    </source>
</evidence>
<reference evidence="1 2" key="1">
    <citation type="submission" date="2020-06" db="EMBL/GenBank/DDBJ databases">
        <authorList>
            <person name="Li R."/>
            <person name="Bekaert M."/>
        </authorList>
    </citation>
    <scope>NUCLEOTIDE SEQUENCE [LARGE SCALE GENOMIC DNA]</scope>
    <source>
        <strain evidence="2">wild</strain>
    </source>
</reference>
<dbReference type="EMBL" id="CACVKT020000213">
    <property type="protein sequence ID" value="CAC5357646.1"/>
    <property type="molecule type" value="Genomic_DNA"/>
</dbReference>
<dbReference type="OrthoDB" id="6142015at2759"/>
<organism evidence="1 2">
    <name type="scientific">Mytilus coruscus</name>
    <name type="common">Sea mussel</name>
    <dbReference type="NCBI Taxonomy" id="42192"/>
    <lineage>
        <taxon>Eukaryota</taxon>
        <taxon>Metazoa</taxon>
        <taxon>Spiralia</taxon>
        <taxon>Lophotrochozoa</taxon>
        <taxon>Mollusca</taxon>
        <taxon>Bivalvia</taxon>
        <taxon>Autobranchia</taxon>
        <taxon>Pteriomorphia</taxon>
        <taxon>Mytilida</taxon>
        <taxon>Mytiloidea</taxon>
        <taxon>Mytilidae</taxon>
        <taxon>Mytilinae</taxon>
        <taxon>Mytilus</taxon>
    </lineage>
</organism>
<protein>
    <submittedName>
        <fullName evidence="1">Uncharacterized protein</fullName>
    </submittedName>
</protein>
<name>A0A6J7ZXH4_MYTCO</name>
<evidence type="ECO:0000313" key="2">
    <source>
        <dbReference type="Proteomes" id="UP000507470"/>
    </source>
</evidence>
<gene>
    <name evidence="1" type="ORF">MCOR_1214</name>
</gene>
<keyword evidence="2" id="KW-1185">Reference proteome</keyword>
<accession>A0A6J7ZXH4</accession>
<sequence>MWSFFQDNKDYFYSLSSNTADLIKKFVDVLKQASEALSRGNILIQDLKTILGKAGNYKSIVMEIKDDLFKPGYIMATLSLREKEWLTYQSTLKTVQDFMSMCSRIEGNTRDLEERITQIEELDNVNLNMLCKVAFLEDMKNQEQYHPVITAFGLDESLLQILPHVMKYCKGNLFTILWDRKGNELSKQKGMSLDIDEIILGVWEPTYKLWNDLCSRLKSGDLKFSEFERYFQTADMETLRDDLMKLCDDGNNKWINSRLDQLENTEICRVVWCIIWIESKSTKALQMLYENSKRIFILQMIYTIQQIG</sequence>
<dbReference type="Proteomes" id="UP000507470">
    <property type="component" value="Unassembled WGS sequence"/>
</dbReference>